<feature type="region of interest" description="Disordered" evidence="1">
    <location>
        <begin position="43"/>
        <end position="64"/>
    </location>
</feature>
<proteinExistence type="predicted"/>
<accession>A0A3S9Y4G8</accession>
<sequence length="64" mass="7101">MRPWAQRLTLDVILRVVFGMTGPARIATFRTALSPFWRRSGGPVKVRGRGRRAGTAPPRRCAAP</sequence>
<gene>
    <name evidence="2" type="ORF">DDE74_02055</name>
</gene>
<evidence type="ECO:0000313" key="2">
    <source>
        <dbReference type="EMBL" id="AZS69899.1"/>
    </source>
</evidence>
<organism evidence="2 3">
    <name type="scientific">Streptomyces lydicus</name>
    <dbReference type="NCBI Taxonomy" id="47763"/>
    <lineage>
        <taxon>Bacteria</taxon>
        <taxon>Bacillati</taxon>
        <taxon>Actinomycetota</taxon>
        <taxon>Actinomycetes</taxon>
        <taxon>Kitasatosporales</taxon>
        <taxon>Streptomycetaceae</taxon>
        <taxon>Streptomyces</taxon>
    </lineage>
</organism>
<dbReference type="AlphaFoldDB" id="A0A3S9Y4G8"/>
<evidence type="ECO:0000256" key="1">
    <source>
        <dbReference type="SAM" id="MobiDB-lite"/>
    </source>
</evidence>
<feature type="compositionally biased region" description="Low complexity" evidence="1">
    <location>
        <begin position="53"/>
        <end position="64"/>
    </location>
</feature>
<evidence type="ECO:0000313" key="3">
    <source>
        <dbReference type="Proteomes" id="UP000275579"/>
    </source>
</evidence>
<name>A0A3S9Y4G8_9ACTN</name>
<dbReference type="EMBL" id="CP029042">
    <property type="protein sequence ID" value="AZS69899.1"/>
    <property type="molecule type" value="Genomic_DNA"/>
</dbReference>
<reference evidence="2 3" key="1">
    <citation type="submission" date="2018-04" db="EMBL/GenBank/DDBJ databases">
        <title>Complete genome sequences of Streptomyces lydicus strain WYEC and characterization of antagonistic properties of biological control agents.</title>
        <authorList>
            <person name="Mariita R.M."/>
            <person name="Sello J.K."/>
        </authorList>
    </citation>
    <scope>NUCLEOTIDE SEQUENCE [LARGE SCALE GENOMIC DNA]</scope>
    <source>
        <strain evidence="2 3">WYEC 108</strain>
    </source>
</reference>
<protein>
    <submittedName>
        <fullName evidence="2">Uncharacterized protein</fullName>
    </submittedName>
</protein>
<dbReference type="Proteomes" id="UP000275579">
    <property type="component" value="Chromosome"/>
</dbReference>